<comment type="caution">
    <text evidence="7">The sequence shown here is derived from an EMBL/GenBank/DDBJ whole genome shotgun (WGS) entry which is preliminary data.</text>
</comment>
<gene>
    <name evidence="7" type="ORF">DdX_16434</name>
</gene>
<keyword evidence="6" id="KW-0812">Transmembrane</keyword>
<evidence type="ECO:0000313" key="7">
    <source>
        <dbReference type="EMBL" id="KAI1700871.1"/>
    </source>
</evidence>
<feature type="transmembrane region" description="Helical" evidence="6">
    <location>
        <begin position="212"/>
        <end position="233"/>
    </location>
</feature>
<comment type="subcellular location">
    <subcellularLocation>
        <location evidence="1">Secreted</location>
    </subcellularLocation>
</comment>
<dbReference type="Proteomes" id="UP001201812">
    <property type="component" value="Unassembled WGS sequence"/>
</dbReference>
<keyword evidence="4" id="KW-0732">Signal</keyword>
<evidence type="ECO:0000256" key="3">
    <source>
        <dbReference type="ARBA" id="ARBA00022525"/>
    </source>
</evidence>
<dbReference type="GO" id="GO:0005576">
    <property type="term" value="C:extracellular region"/>
    <property type="evidence" value="ECO:0007669"/>
    <property type="project" value="UniProtKB-SubCell"/>
</dbReference>
<dbReference type="AlphaFoldDB" id="A0AAD4QWN6"/>
<keyword evidence="6" id="KW-0472">Membrane</keyword>
<dbReference type="GO" id="GO:0009986">
    <property type="term" value="C:cell surface"/>
    <property type="evidence" value="ECO:0007669"/>
    <property type="project" value="InterPro"/>
</dbReference>
<protein>
    <submittedName>
        <fullName evidence="7">Transthyretin-like family domain-containing protein</fullName>
    </submittedName>
</protein>
<evidence type="ECO:0000256" key="2">
    <source>
        <dbReference type="ARBA" id="ARBA00010112"/>
    </source>
</evidence>
<dbReference type="InterPro" id="IPR001534">
    <property type="entry name" value="Transthyretin-like"/>
</dbReference>
<reference evidence="7" key="1">
    <citation type="submission" date="2022-01" db="EMBL/GenBank/DDBJ databases">
        <title>Genome Sequence Resource for Two Populations of Ditylenchus destructor, the Migratory Endoparasitic Phytonematode.</title>
        <authorList>
            <person name="Zhang H."/>
            <person name="Lin R."/>
            <person name="Xie B."/>
        </authorList>
    </citation>
    <scope>NUCLEOTIDE SEQUENCE</scope>
    <source>
        <strain evidence="7">BazhouSP</strain>
    </source>
</reference>
<keyword evidence="8" id="KW-1185">Reference proteome</keyword>
<evidence type="ECO:0000313" key="8">
    <source>
        <dbReference type="Proteomes" id="UP001201812"/>
    </source>
</evidence>
<keyword evidence="3" id="KW-0964">Secreted</keyword>
<feature type="transmembrane region" description="Helical" evidence="6">
    <location>
        <begin position="84"/>
        <end position="101"/>
    </location>
</feature>
<dbReference type="Pfam" id="PF01060">
    <property type="entry name" value="TTR-52"/>
    <property type="match status" value="1"/>
</dbReference>
<organism evidence="7 8">
    <name type="scientific">Ditylenchus destructor</name>
    <dbReference type="NCBI Taxonomy" id="166010"/>
    <lineage>
        <taxon>Eukaryota</taxon>
        <taxon>Metazoa</taxon>
        <taxon>Ecdysozoa</taxon>
        <taxon>Nematoda</taxon>
        <taxon>Chromadorea</taxon>
        <taxon>Rhabditida</taxon>
        <taxon>Tylenchina</taxon>
        <taxon>Tylenchomorpha</taxon>
        <taxon>Sphaerularioidea</taxon>
        <taxon>Anguinidae</taxon>
        <taxon>Anguininae</taxon>
        <taxon>Ditylenchus</taxon>
    </lineage>
</organism>
<comment type="similarity">
    <text evidence="2">Belongs to the nematode transthyretin-like family.</text>
</comment>
<sequence length="419" mass="47331">MSLKGVLKGGLSGKEIADELIERRTFKPGLFTTDSYVVWFKEKEEEIWHTKMEFFQIIWVIYQLGLIACGLAECLFFGNRFNNGSLFVVISLLFIFLFASQRNENFNLASFCVTSSCLVLHIGLDFFSADIPRAVIYAAIVFIPVFTCALDKKTTLSFCLVTSISIGVVTCATCFAMALPKWYLEYWKHNLFKRGHFLLPHMLKAYVRQKTALYTFMGVLCAVGLMVLFNLIVKLTRSIKSRTCNSAPFLSHSGETMQRRNALTSLDSQEESSSKNSKHLIENPQALPGPQYSSFDWHVHVIAHLKCNGSSVSGQLVELRKKDKPNDIVLDRKDTNGEGMADLGGHDDEDGGIETYVSIKHTCHPRPSCVFCTSKFRVPQNHTCKGPCPEDKFWGIGVELTAYECHCYEPRKAAKYWDD</sequence>
<dbReference type="InterPro" id="IPR038479">
    <property type="entry name" value="Transthyretin-like_sf"/>
</dbReference>
<feature type="region of interest" description="Disordered" evidence="5">
    <location>
        <begin position="263"/>
        <end position="283"/>
    </location>
</feature>
<evidence type="ECO:0000256" key="4">
    <source>
        <dbReference type="ARBA" id="ARBA00022729"/>
    </source>
</evidence>
<feature type="transmembrane region" description="Helical" evidence="6">
    <location>
        <begin position="158"/>
        <end position="179"/>
    </location>
</feature>
<evidence type="ECO:0000256" key="6">
    <source>
        <dbReference type="SAM" id="Phobius"/>
    </source>
</evidence>
<name>A0AAD4QWN6_9BILA</name>
<accession>A0AAD4QWN6</accession>
<feature type="transmembrane region" description="Helical" evidence="6">
    <location>
        <begin position="57"/>
        <end position="78"/>
    </location>
</feature>
<proteinExistence type="inferred from homology"/>
<evidence type="ECO:0000256" key="5">
    <source>
        <dbReference type="SAM" id="MobiDB-lite"/>
    </source>
</evidence>
<dbReference type="Gene3D" id="2.60.40.3330">
    <property type="match status" value="1"/>
</dbReference>
<keyword evidence="6" id="KW-1133">Transmembrane helix</keyword>
<feature type="transmembrane region" description="Helical" evidence="6">
    <location>
        <begin position="134"/>
        <end position="151"/>
    </location>
</feature>
<dbReference type="EMBL" id="JAKKPZ010000132">
    <property type="protein sequence ID" value="KAI1700871.1"/>
    <property type="molecule type" value="Genomic_DNA"/>
</dbReference>
<feature type="region of interest" description="Disordered" evidence="5">
    <location>
        <begin position="328"/>
        <end position="348"/>
    </location>
</feature>
<evidence type="ECO:0000256" key="1">
    <source>
        <dbReference type="ARBA" id="ARBA00004613"/>
    </source>
</evidence>